<evidence type="ECO:0000259" key="11">
    <source>
        <dbReference type="Pfam" id="PF12627"/>
    </source>
</evidence>
<dbReference type="Proteomes" id="UP000002754">
    <property type="component" value="Unassembled WGS sequence"/>
</dbReference>
<evidence type="ECO:0000256" key="5">
    <source>
        <dbReference type="ARBA" id="ARBA00022723"/>
    </source>
</evidence>
<dbReference type="CDD" id="cd05398">
    <property type="entry name" value="NT_ClassII-CCAase"/>
    <property type="match status" value="1"/>
</dbReference>
<dbReference type="InterPro" id="IPR002646">
    <property type="entry name" value="PolA_pol_head_dom"/>
</dbReference>
<organism evidence="13 15">
    <name type="scientific">Alkalihalobacillus alcalophilus ATCC 27647 = CGMCC 1.3604</name>
    <dbReference type="NCBI Taxonomy" id="1218173"/>
    <lineage>
        <taxon>Bacteria</taxon>
        <taxon>Bacillati</taxon>
        <taxon>Bacillota</taxon>
        <taxon>Bacilli</taxon>
        <taxon>Bacillales</taxon>
        <taxon>Bacillaceae</taxon>
        <taxon>Alkalihalobacillus</taxon>
    </lineage>
</organism>
<keyword evidence="2 9" id="KW-0808">Transferase</keyword>
<dbReference type="STRING" id="1218173.BALCAV_0200220"/>
<evidence type="ECO:0000259" key="12">
    <source>
        <dbReference type="Pfam" id="PF13735"/>
    </source>
</evidence>
<keyword evidence="5" id="KW-0479">Metal-binding</keyword>
<dbReference type="Gene3D" id="3.30.460.10">
    <property type="entry name" value="Beta Polymerase, domain 2"/>
    <property type="match status" value="1"/>
</dbReference>
<keyword evidence="15" id="KW-1185">Reference proteome</keyword>
<dbReference type="SUPFAM" id="SSF81891">
    <property type="entry name" value="Poly A polymerase C-terminal region-like"/>
    <property type="match status" value="1"/>
</dbReference>
<proteinExistence type="inferred from homology"/>
<feature type="domain" description="tRNA nucleotidyltransferase/poly(A) polymerase RNA and SrmB- binding" evidence="11">
    <location>
        <begin position="152"/>
        <end position="197"/>
    </location>
</feature>
<accession>A0A094XK15</accession>
<dbReference type="Proteomes" id="UP000297014">
    <property type="component" value="Unassembled WGS sequence"/>
</dbReference>
<dbReference type="Pfam" id="PF12627">
    <property type="entry name" value="PolyA_pol_RNAbd"/>
    <property type="match status" value="1"/>
</dbReference>
<comment type="caution">
    <text evidence="13">The sequence shown here is derived from an EMBL/GenBank/DDBJ whole genome shotgun (WGS) entry which is preliminary data.</text>
</comment>
<evidence type="ECO:0000313" key="15">
    <source>
        <dbReference type="Proteomes" id="UP000002754"/>
    </source>
</evidence>
<evidence type="ECO:0000259" key="10">
    <source>
        <dbReference type="Pfam" id="PF01743"/>
    </source>
</evidence>
<dbReference type="EMBL" id="ALPT02000001">
    <property type="protein sequence ID" value="KGA99115.1"/>
    <property type="molecule type" value="Genomic_DNA"/>
</dbReference>
<feature type="domain" description="CCA-adding enzyme C-terminal" evidence="12">
    <location>
        <begin position="230"/>
        <end position="369"/>
    </location>
</feature>
<evidence type="ECO:0000256" key="4">
    <source>
        <dbReference type="ARBA" id="ARBA00022695"/>
    </source>
</evidence>
<dbReference type="eggNOG" id="COG0617">
    <property type="taxonomic scope" value="Bacteria"/>
</dbReference>
<evidence type="ECO:0000313" key="13">
    <source>
        <dbReference type="EMBL" id="KGA99115.1"/>
    </source>
</evidence>
<evidence type="ECO:0000256" key="8">
    <source>
        <dbReference type="ARBA" id="ARBA00022884"/>
    </source>
</evidence>
<dbReference type="Gene3D" id="1.10.3090.10">
    <property type="entry name" value="cca-adding enzyme, domain 2"/>
    <property type="match status" value="1"/>
</dbReference>
<evidence type="ECO:0000256" key="3">
    <source>
        <dbReference type="ARBA" id="ARBA00022694"/>
    </source>
</evidence>
<gene>
    <name evidence="14" type="ORF">AJ85_11600</name>
    <name evidence="13" type="ORF">BALCAV_0200220</name>
</gene>
<dbReference type="AlphaFoldDB" id="A0A094XK15"/>
<dbReference type="Pfam" id="PF01743">
    <property type="entry name" value="PolyA_pol"/>
    <property type="match status" value="1"/>
</dbReference>
<feature type="domain" description="Poly A polymerase head" evidence="10">
    <location>
        <begin position="22"/>
        <end position="85"/>
    </location>
</feature>
<dbReference type="EMBL" id="JALP01000163">
    <property type="protein sequence ID" value="THG90318.1"/>
    <property type="molecule type" value="Genomic_DNA"/>
</dbReference>
<dbReference type="GO" id="GO:0000166">
    <property type="term" value="F:nucleotide binding"/>
    <property type="evidence" value="ECO:0007669"/>
    <property type="project" value="UniProtKB-KW"/>
</dbReference>
<dbReference type="RefSeq" id="WP_003322409.1">
    <property type="nucleotide sequence ID" value="NZ_ALPT02000001.1"/>
</dbReference>
<dbReference type="GO" id="GO:0016779">
    <property type="term" value="F:nucleotidyltransferase activity"/>
    <property type="evidence" value="ECO:0007669"/>
    <property type="project" value="UniProtKB-KW"/>
</dbReference>
<keyword evidence="8 9" id="KW-0694">RNA-binding</keyword>
<dbReference type="PANTHER" id="PTHR46173:SF1">
    <property type="entry name" value="CCA TRNA NUCLEOTIDYLTRANSFERASE 1, MITOCHONDRIAL"/>
    <property type="match status" value="1"/>
</dbReference>
<evidence type="ECO:0000313" key="16">
    <source>
        <dbReference type="Proteomes" id="UP000297014"/>
    </source>
</evidence>
<evidence type="ECO:0000256" key="9">
    <source>
        <dbReference type="RuleBase" id="RU003953"/>
    </source>
</evidence>
<dbReference type="InterPro" id="IPR032828">
    <property type="entry name" value="PolyA_RNA-bd"/>
</dbReference>
<dbReference type="GO" id="GO:0000049">
    <property type="term" value="F:tRNA binding"/>
    <property type="evidence" value="ECO:0007669"/>
    <property type="project" value="TreeGrafter"/>
</dbReference>
<keyword evidence="4" id="KW-0548">Nucleotidyltransferase</keyword>
<dbReference type="GO" id="GO:0008033">
    <property type="term" value="P:tRNA processing"/>
    <property type="evidence" value="ECO:0007669"/>
    <property type="project" value="UniProtKB-KW"/>
</dbReference>
<keyword evidence="7" id="KW-0460">Magnesium</keyword>
<dbReference type="InterPro" id="IPR050264">
    <property type="entry name" value="Bact_CCA-adding_enz_type3_sf"/>
</dbReference>
<evidence type="ECO:0000256" key="2">
    <source>
        <dbReference type="ARBA" id="ARBA00022679"/>
    </source>
</evidence>
<reference evidence="13 15" key="1">
    <citation type="journal article" date="2014" name="Genome Announc.">
        <title>Draft Genome Sequence of Bacillus alcalophilus AV1934, a Classic Alkaliphile Isolated from Human Feces in 1934.</title>
        <authorList>
            <person name="Attie O."/>
            <person name="Jayaprakash A."/>
            <person name="Shah H."/>
            <person name="Paulsen I.T."/>
            <person name="Morino M."/>
            <person name="Takahashi Y."/>
            <person name="Narumi I."/>
            <person name="Sachidanandam R."/>
            <person name="Satoh K."/>
            <person name="Ito M."/>
            <person name="Krulwich T.A."/>
        </authorList>
    </citation>
    <scope>NUCLEOTIDE SEQUENCE [LARGE SCALE GENOMIC DNA]</scope>
    <source>
        <strain evidence="13 15">AV1934</strain>
    </source>
</reference>
<evidence type="ECO:0000256" key="1">
    <source>
        <dbReference type="ARBA" id="ARBA00001946"/>
    </source>
</evidence>
<keyword evidence="3" id="KW-0819">tRNA processing</keyword>
<sequence length="377" mass="43789">MQELISAGQKLLKQLNDYGYRAFFVGGAVRDFYLKRPISDLDLVTSATPKQMLELFPASFQMNNQHQTVLIKCDGYLFEVTSERGNSLEEDLQKRDFTINSLAMTENQEIIDLFGAKSDLDKQVLRSIDPVERMTEDPLRMLRALRFQSELGFKLEGELANVISQHCELLEQVAMERIVKEIEKWFCGPYCQKTIENKTNQKVLDALPLLSFTKKELSVLSTLNRLPNHDQSLIWTIIYYIKGWNQSTAPRLPLAKVVLKEINKVLHFYALRKDLDWGFESLYDAGYTIAQKVEWLKESLGERFIAEQSLKTKWQQLTIQDRSELAIDGKILLKEFEQKPGVWIEECLRKAERLVLTQQIRNEKEALIKELKGSFNR</sequence>
<name>A0A094XK15_ALKAL</name>
<evidence type="ECO:0000313" key="14">
    <source>
        <dbReference type="EMBL" id="THG90318.1"/>
    </source>
</evidence>
<comment type="cofactor">
    <cofactor evidence="1">
        <name>Mg(2+)</name>
        <dbReference type="ChEBI" id="CHEBI:18420"/>
    </cofactor>
</comment>
<dbReference type="GO" id="GO:0046872">
    <property type="term" value="F:metal ion binding"/>
    <property type="evidence" value="ECO:0007669"/>
    <property type="project" value="UniProtKB-KW"/>
</dbReference>
<evidence type="ECO:0000256" key="7">
    <source>
        <dbReference type="ARBA" id="ARBA00022842"/>
    </source>
</evidence>
<comment type="similarity">
    <text evidence="9">Belongs to the tRNA nucleotidyltransferase/poly(A) polymerase family.</text>
</comment>
<dbReference type="SUPFAM" id="SSF81301">
    <property type="entry name" value="Nucleotidyltransferase"/>
    <property type="match status" value="1"/>
</dbReference>
<evidence type="ECO:0000256" key="6">
    <source>
        <dbReference type="ARBA" id="ARBA00022741"/>
    </source>
</evidence>
<evidence type="ECO:0008006" key="17">
    <source>
        <dbReference type="Google" id="ProtNLM"/>
    </source>
</evidence>
<dbReference type="Gene3D" id="1.10.246.80">
    <property type="match status" value="1"/>
</dbReference>
<protein>
    <recommendedName>
        <fullName evidence="17">CCA tRNA nucleotidyltransferase</fullName>
    </recommendedName>
</protein>
<keyword evidence="6" id="KW-0547">Nucleotide-binding</keyword>
<dbReference type="Pfam" id="PF13735">
    <property type="entry name" value="tRNA_NucTran2_2"/>
    <property type="match status" value="1"/>
</dbReference>
<dbReference type="InterPro" id="IPR043519">
    <property type="entry name" value="NT_sf"/>
</dbReference>
<dbReference type="PANTHER" id="PTHR46173">
    <property type="entry name" value="CCA TRNA NUCLEOTIDYLTRANSFERASE 1, MITOCHONDRIAL"/>
    <property type="match status" value="1"/>
</dbReference>
<dbReference type="InterPro" id="IPR032810">
    <property type="entry name" value="CCA-adding_enz_C"/>
</dbReference>
<reference evidence="14 16" key="2">
    <citation type="submission" date="2014-01" db="EMBL/GenBank/DDBJ databases">
        <title>Draft genome sequencing of Bacillus alcalophilus CGMCC 1.3604.</title>
        <authorList>
            <person name="Yang J."/>
            <person name="Diao L."/>
            <person name="Yang S."/>
        </authorList>
    </citation>
    <scope>NUCLEOTIDE SEQUENCE [LARGE SCALE GENOMIC DNA]</scope>
    <source>
        <strain evidence="14 16">CGMCC 1.3604</strain>
    </source>
</reference>
<dbReference type="NCBIfam" id="NF009814">
    <property type="entry name" value="PRK13299.1"/>
    <property type="match status" value="1"/>
</dbReference>